<feature type="region of interest" description="Disordered" evidence="1">
    <location>
        <begin position="191"/>
        <end position="393"/>
    </location>
</feature>
<evidence type="ECO:0000256" key="1">
    <source>
        <dbReference type="SAM" id="MobiDB-lite"/>
    </source>
</evidence>
<reference evidence="2" key="1">
    <citation type="journal article" date="2020" name="Stud. Mycol.">
        <title>101 Dothideomycetes genomes: a test case for predicting lifestyles and emergence of pathogens.</title>
        <authorList>
            <person name="Haridas S."/>
            <person name="Albert R."/>
            <person name="Binder M."/>
            <person name="Bloem J."/>
            <person name="Labutti K."/>
            <person name="Salamov A."/>
            <person name="Andreopoulos B."/>
            <person name="Baker S."/>
            <person name="Barry K."/>
            <person name="Bills G."/>
            <person name="Bluhm B."/>
            <person name="Cannon C."/>
            <person name="Castanera R."/>
            <person name="Culley D."/>
            <person name="Daum C."/>
            <person name="Ezra D."/>
            <person name="Gonzalez J."/>
            <person name="Henrissat B."/>
            <person name="Kuo A."/>
            <person name="Liang C."/>
            <person name="Lipzen A."/>
            <person name="Lutzoni F."/>
            <person name="Magnuson J."/>
            <person name="Mondo S."/>
            <person name="Nolan M."/>
            <person name="Ohm R."/>
            <person name="Pangilinan J."/>
            <person name="Park H.-J."/>
            <person name="Ramirez L."/>
            <person name="Alfaro M."/>
            <person name="Sun H."/>
            <person name="Tritt A."/>
            <person name="Yoshinaga Y."/>
            <person name="Zwiers L.-H."/>
            <person name="Turgeon B."/>
            <person name="Goodwin S."/>
            <person name="Spatafora J."/>
            <person name="Crous P."/>
            <person name="Grigoriev I."/>
        </authorList>
    </citation>
    <scope>NUCLEOTIDE SEQUENCE</scope>
    <source>
        <strain evidence="2">CBS 109.77</strain>
    </source>
</reference>
<dbReference type="Proteomes" id="UP000799757">
    <property type="component" value="Unassembled WGS sequence"/>
</dbReference>
<feature type="region of interest" description="Disordered" evidence="1">
    <location>
        <begin position="1"/>
        <end position="60"/>
    </location>
</feature>
<feature type="compositionally biased region" description="Basic and acidic residues" evidence="1">
    <location>
        <begin position="30"/>
        <end position="44"/>
    </location>
</feature>
<keyword evidence="3" id="KW-1185">Reference proteome</keyword>
<evidence type="ECO:0000313" key="2">
    <source>
        <dbReference type="EMBL" id="KAF2792702.1"/>
    </source>
</evidence>
<feature type="compositionally biased region" description="Low complexity" evidence="1">
    <location>
        <begin position="204"/>
        <end position="219"/>
    </location>
</feature>
<feature type="compositionally biased region" description="Basic and acidic residues" evidence="1">
    <location>
        <begin position="364"/>
        <end position="373"/>
    </location>
</feature>
<feature type="region of interest" description="Disordered" evidence="1">
    <location>
        <begin position="137"/>
        <end position="167"/>
    </location>
</feature>
<feature type="compositionally biased region" description="Basic and acidic residues" evidence="1">
    <location>
        <begin position="137"/>
        <end position="164"/>
    </location>
</feature>
<dbReference type="OrthoDB" id="3801238at2759"/>
<gene>
    <name evidence="2" type="ORF">K505DRAFT_375869</name>
</gene>
<sequence>MSWPSDLTPASFVDDGLDIASRMPTAGSSDKAKRGSSDNAKRGSDVNTNAWADGVSGNEVPSSYTGSFFDDGADMLPRRAPGPGFGEINKSFFEASQRHKKVTKNNLDIQRAVSGDINATMKKIRAVGEIRVREDPQVEKMKASEKEKARKEEEAKKAEEERKKQPVTFEIPYHFGTFVIHGEDGRVIVVDSDGEYDSGPMPQPRSQPMQQQQQQQQQPQVPPPAMKTTTKKRVRKHVNFEGLETTLSTEKVKTAIAFPPATPAKRVPKAKARPEKKKVAEKKEQDHWMSGGRSGWPSQSKPTNTQPPKNNPEVQEDTWASGGVGGWPSPYQPYKKPEDKQEAWSNVAVRSPSPAGSEDSWMVDLKEMEKTLDNYKTPTVEDVPETPSEERKH</sequence>
<proteinExistence type="predicted"/>
<dbReference type="AlphaFoldDB" id="A0A6A6X8K3"/>
<evidence type="ECO:0000313" key="3">
    <source>
        <dbReference type="Proteomes" id="UP000799757"/>
    </source>
</evidence>
<protein>
    <submittedName>
        <fullName evidence="2">Uncharacterized protein</fullName>
    </submittedName>
</protein>
<organism evidence="2 3">
    <name type="scientific">Melanomma pulvis-pyrius CBS 109.77</name>
    <dbReference type="NCBI Taxonomy" id="1314802"/>
    <lineage>
        <taxon>Eukaryota</taxon>
        <taxon>Fungi</taxon>
        <taxon>Dikarya</taxon>
        <taxon>Ascomycota</taxon>
        <taxon>Pezizomycotina</taxon>
        <taxon>Dothideomycetes</taxon>
        <taxon>Pleosporomycetidae</taxon>
        <taxon>Pleosporales</taxon>
        <taxon>Melanommataceae</taxon>
        <taxon>Melanomma</taxon>
    </lineage>
</organism>
<feature type="compositionally biased region" description="Basic residues" evidence="1">
    <location>
        <begin position="266"/>
        <end position="276"/>
    </location>
</feature>
<name>A0A6A6X8K3_9PLEO</name>
<feature type="compositionally biased region" description="Low complexity" evidence="1">
    <location>
        <begin position="301"/>
        <end position="312"/>
    </location>
</feature>
<dbReference type="EMBL" id="MU001958">
    <property type="protein sequence ID" value="KAF2792702.1"/>
    <property type="molecule type" value="Genomic_DNA"/>
</dbReference>
<accession>A0A6A6X8K3</accession>
<feature type="compositionally biased region" description="Basic and acidic residues" evidence="1">
    <location>
        <begin position="277"/>
        <end position="287"/>
    </location>
</feature>